<feature type="region of interest" description="Disordered" evidence="2">
    <location>
        <begin position="127"/>
        <end position="165"/>
    </location>
</feature>
<evidence type="ECO:0000256" key="2">
    <source>
        <dbReference type="SAM" id="MobiDB-lite"/>
    </source>
</evidence>
<evidence type="ECO:0000256" key="1">
    <source>
        <dbReference type="ARBA" id="ARBA00044755"/>
    </source>
</evidence>
<sequence>MLGKKKQKQKPRRPSGHFDTLVSSRTAIEGDVHFSGGLHVDGRIIGKVIADEGADAVLRVSEVGEVTGDINAPHVIINGTVNGDVYASAHLELAEKAAINGNVYYNLIEMAMGASVNGNLVHQRDPVGLLGKQDDPSTLQLQQGDGGTGKPVESDEGAGDGGKSE</sequence>
<comment type="similarity">
    <text evidence="1">Belongs to the bactofilin family.</text>
</comment>
<accession>A0A0J7J4D9</accession>
<dbReference type="Proteomes" id="UP000036102">
    <property type="component" value="Unassembled WGS sequence"/>
</dbReference>
<comment type="caution">
    <text evidence="3">The sequence shown here is derived from an EMBL/GenBank/DDBJ whole genome shotgun (WGS) entry which is preliminary data.</text>
</comment>
<dbReference type="STRING" id="1658765.Msub_20674"/>
<dbReference type="RefSeq" id="WP_048497718.1">
    <property type="nucleotide sequence ID" value="NZ_LFBU01000002.1"/>
</dbReference>
<dbReference type="AlphaFoldDB" id="A0A0J7J4D9"/>
<evidence type="ECO:0000313" key="4">
    <source>
        <dbReference type="Proteomes" id="UP000036102"/>
    </source>
</evidence>
<protein>
    <submittedName>
        <fullName evidence="3">Cytoskeletal protein CcmA, bactofilin family</fullName>
    </submittedName>
</protein>
<gene>
    <name evidence="3" type="ORF">Msub_20674</name>
</gene>
<dbReference type="EMBL" id="LFBU01000002">
    <property type="protein sequence ID" value="KMQ73473.1"/>
    <property type="molecule type" value="Genomic_DNA"/>
</dbReference>
<evidence type="ECO:0000313" key="3">
    <source>
        <dbReference type="EMBL" id="KMQ73473.1"/>
    </source>
</evidence>
<organism evidence="3 4">
    <name type="scientific">Marinobacter subterrani</name>
    <dbReference type="NCBI Taxonomy" id="1658765"/>
    <lineage>
        <taxon>Bacteria</taxon>
        <taxon>Pseudomonadati</taxon>
        <taxon>Pseudomonadota</taxon>
        <taxon>Gammaproteobacteria</taxon>
        <taxon>Pseudomonadales</taxon>
        <taxon>Marinobacteraceae</taxon>
        <taxon>Marinobacter</taxon>
    </lineage>
</organism>
<keyword evidence="4" id="KW-1185">Reference proteome</keyword>
<reference evidence="3 4" key="1">
    <citation type="submission" date="2015-06" db="EMBL/GenBank/DDBJ databases">
        <title>Marinobacter subterrani, a genetically tractable neutrophilic iron-oxidizing strain isolated from the Soudan Iron Mine.</title>
        <authorList>
            <person name="Bonis B.M."/>
            <person name="Gralnick J.A."/>
        </authorList>
    </citation>
    <scope>NUCLEOTIDE SEQUENCE [LARGE SCALE GENOMIC DNA]</scope>
    <source>
        <strain evidence="3 4">JG233</strain>
    </source>
</reference>
<name>A0A0J7J4D9_9GAMM</name>
<dbReference type="PANTHER" id="PTHR35024:SF4">
    <property type="entry name" value="POLYMER-FORMING CYTOSKELETAL PROTEIN"/>
    <property type="match status" value="1"/>
</dbReference>
<dbReference type="PANTHER" id="PTHR35024">
    <property type="entry name" value="HYPOTHETICAL CYTOSOLIC PROTEIN"/>
    <property type="match status" value="1"/>
</dbReference>
<dbReference type="InterPro" id="IPR007607">
    <property type="entry name" value="BacA/B"/>
</dbReference>
<dbReference type="PATRIC" id="fig|1658765.3.peg.3946"/>
<proteinExistence type="inferred from homology"/>
<dbReference type="Pfam" id="PF04519">
    <property type="entry name" value="Bactofilin"/>
    <property type="match status" value="1"/>
</dbReference>